<accession>A0ABY4VJ78</accession>
<feature type="domain" description="Wadjet protein JetD C-terminal" evidence="1">
    <location>
        <begin position="206"/>
        <end position="375"/>
    </location>
</feature>
<evidence type="ECO:0000259" key="1">
    <source>
        <dbReference type="Pfam" id="PF09983"/>
    </source>
</evidence>
<name>A0ABY4VJ78_9BURK</name>
<gene>
    <name evidence="3" type="ORF">NDR89_08505</name>
</gene>
<dbReference type="RefSeq" id="WP_252251752.1">
    <property type="nucleotide sequence ID" value="NZ_CP098735.1"/>
</dbReference>
<evidence type="ECO:0000259" key="2">
    <source>
        <dbReference type="Pfam" id="PF11795"/>
    </source>
</evidence>
<dbReference type="Pfam" id="PF11795">
    <property type="entry name" value="DUF3322"/>
    <property type="match status" value="1"/>
</dbReference>
<evidence type="ECO:0000313" key="3">
    <source>
        <dbReference type="EMBL" id="USE77281.1"/>
    </source>
</evidence>
<keyword evidence="4" id="KW-1185">Reference proteome</keyword>
<feature type="domain" description="DUF3322" evidence="2">
    <location>
        <begin position="4"/>
        <end position="186"/>
    </location>
</feature>
<reference evidence="3" key="1">
    <citation type="submission" date="2022-06" db="EMBL/GenBank/DDBJ databases">
        <title>Complete genome sequence and characterization of Cupriavidus gilardii QJ1 isolated from contaminating cells.</title>
        <authorList>
            <person name="Qi J."/>
        </authorList>
    </citation>
    <scope>NUCLEOTIDE SEQUENCE</scope>
    <source>
        <strain evidence="3">QJ1</strain>
    </source>
</reference>
<dbReference type="Pfam" id="PF09983">
    <property type="entry name" value="JetD_C"/>
    <property type="match status" value="1"/>
</dbReference>
<dbReference type="Proteomes" id="UP001056648">
    <property type="component" value="Chromosome 1"/>
</dbReference>
<dbReference type="InterPro" id="IPR024537">
    <property type="entry name" value="DUF3322"/>
</dbReference>
<dbReference type="InterPro" id="IPR014544">
    <property type="entry name" value="UCP028408"/>
</dbReference>
<evidence type="ECO:0000313" key="4">
    <source>
        <dbReference type="Proteomes" id="UP001056648"/>
    </source>
</evidence>
<protein>
    <submittedName>
        <fullName evidence="3">DUF2220 family protein</fullName>
    </submittedName>
</protein>
<organism evidence="3 4">
    <name type="scientific">Cupriavidus gilardii</name>
    <dbReference type="NCBI Taxonomy" id="82541"/>
    <lineage>
        <taxon>Bacteria</taxon>
        <taxon>Pseudomonadati</taxon>
        <taxon>Pseudomonadota</taxon>
        <taxon>Betaproteobacteria</taxon>
        <taxon>Burkholderiales</taxon>
        <taxon>Burkholderiaceae</taxon>
        <taxon>Cupriavidus</taxon>
    </lineage>
</organism>
<dbReference type="EMBL" id="CP098735">
    <property type="protein sequence ID" value="USE77281.1"/>
    <property type="molecule type" value="Genomic_DNA"/>
</dbReference>
<dbReference type="InterPro" id="IPR024534">
    <property type="entry name" value="JetD_C"/>
</dbReference>
<dbReference type="PIRSF" id="PIRSF028408">
    <property type="entry name" value="UCP028408"/>
    <property type="match status" value="1"/>
</dbReference>
<sequence length="389" mass="43607">MKSPAELAAKLAKNWQSADFRIARLLHAEGWPLVLPIGKPSPKVFAEEIALVRQHVQRWREVGIGRVDWQRVVYRAGDTPVQLPLHWELSSPSDWVAATGDAAIQTEYEQMAHLIGSVDPIFHSLLLRLRRFALGRPADEVIRASRVALSLEPGCAKGRPLRALTVCNVDSKFIERNRRLLIEMLDARFEGQVSDAGLEAFLDAEEDTDQWLLVAPLAPGLLPFQRQRVPVSELHYLPDSVSHIILVENERCLHQLPSLVGAVAILGAGLNLGWTAAKWLARRHVAYWGDMDTWGLMMLSRVRQSLPDVTAVLMDRSCFDRYAVDSAVLEPVSAGIRTPDGLTDTEAQFYQYLLQHRTGRIEQEFLPEDLVSTALSSWHGVTLVRSKDV</sequence>
<proteinExistence type="predicted"/>